<evidence type="ECO:0000256" key="4">
    <source>
        <dbReference type="ARBA" id="ARBA00022695"/>
    </source>
</evidence>
<evidence type="ECO:0000313" key="11">
    <source>
        <dbReference type="EMBL" id="QDH88380.1"/>
    </source>
</evidence>
<evidence type="ECO:0000256" key="5">
    <source>
        <dbReference type="ARBA" id="ARBA00022741"/>
    </source>
</evidence>
<keyword evidence="9" id="KW-0460">Magnesium</keyword>
<dbReference type="InterPro" id="IPR007096">
    <property type="entry name" value="RNA-dir_Rpol_cat_phage"/>
</dbReference>
<keyword evidence="9" id="KW-0479">Metal-binding</keyword>
<comment type="cofactor">
    <cofactor evidence="9">
        <name>Mg(2+)</name>
        <dbReference type="ChEBI" id="CHEBI:18420"/>
    </cofactor>
    <text evidence="9">Binds 2 Mg(2+) per subunit.</text>
</comment>
<dbReference type="GO" id="GO:0003968">
    <property type="term" value="F:RNA-directed RNA polymerase activity"/>
    <property type="evidence" value="ECO:0007669"/>
    <property type="project" value="UniProtKB-KW"/>
</dbReference>
<evidence type="ECO:0000256" key="8">
    <source>
        <dbReference type="ARBA" id="ARBA00048744"/>
    </source>
</evidence>
<proteinExistence type="predicted"/>
<evidence type="ECO:0000256" key="3">
    <source>
        <dbReference type="ARBA" id="ARBA00022679"/>
    </source>
</evidence>
<reference evidence="11" key="1">
    <citation type="submission" date="2019-05" db="EMBL/GenBank/DDBJ databases">
        <title>Metatranscriptomic reconstruction reveals RNA viruses with the potential to shape carbon cycling in soil.</title>
        <authorList>
            <person name="Starr E.P."/>
            <person name="Nuccio E."/>
            <person name="Pett-Ridge J."/>
            <person name="Banfield J.F."/>
            <person name="Firestone M.K."/>
        </authorList>
    </citation>
    <scope>NUCLEOTIDE SEQUENCE</scope>
    <source>
        <strain evidence="11">H3_Rhizo_Litter_14_scaffold_2254</strain>
    </source>
</reference>
<evidence type="ECO:0000256" key="1">
    <source>
        <dbReference type="ARBA" id="ARBA00012494"/>
    </source>
</evidence>
<evidence type="ECO:0000256" key="7">
    <source>
        <dbReference type="ARBA" id="ARBA00030248"/>
    </source>
</evidence>
<comment type="catalytic activity">
    <reaction evidence="8">
        <text>RNA(n) + a ribonucleoside 5'-triphosphate = RNA(n+1) + diphosphate</text>
        <dbReference type="Rhea" id="RHEA:21248"/>
        <dbReference type="Rhea" id="RHEA-COMP:14527"/>
        <dbReference type="Rhea" id="RHEA-COMP:17342"/>
        <dbReference type="ChEBI" id="CHEBI:33019"/>
        <dbReference type="ChEBI" id="CHEBI:61557"/>
        <dbReference type="ChEBI" id="CHEBI:140395"/>
        <dbReference type="EC" id="2.7.7.48"/>
    </reaction>
</comment>
<evidence type="ECO:0000256" key="2">
    <source>
        <dbReference type="ARBA" id="ARBA00022484"/>
    </source>
</evidence>
<gene>
    <name evidence="11" type="ORF">H3RhizoLitter142254_000001</name>
</gene>
<evidence type="ECO:0000256" key="6">
    <source>
        <dbReference type="ARBA" id="ARBA00022953"/>
    </source>
</evidence>
<organism evidence="11">
    <name type="scientific">Leviviridae sp</name>
    <dbReference type="NCBI Taxonomy" id="2027243"/>
    <lineage>
        <taxon>Viruses</taxon>
        <taxon>Riboviria</taxon>
        <taxon>Orthornavirae</taxon>
        <taxon>Lenarviricota</taxon>
        <taxon>Leviviricetes</taxon>
        <taxon>Norzivirales</taxon>
        <taxon>Fiersviridae</taxon>
    </lineage>
</organism>
<dbReference type="GO" id="GO:0046872">
    <property type="term" value="F:metal ion binding"/>
    <property type="evidence" value="ECO:0007669"/>
    <property type="project" value="UniProtKB-KW"/>
</dbReference>
<keyword evidence="3" id="KW-0808">Transferase</keyword>
<dbReference type="Pfam" id="PF03431">
    <property type="entry name" value="RNA_replicase_B"/>
    <property type="match status" value="1"/>
</dbReference>
<keyword evidence="5" id="KW-0547">Nucleotide-binding</keyword>
<dbReference type="PROSITE" id="PS50522">
    <property type="entry name" value="RDRP_PHAGE"/>
    <property type="match status" value="1"/>
</dbReference>
<dbReference type="EC" id="2.7.7.48" evidence="1"/>
<dbReference type="GO" id="GO:0000166">
    <property type="term" value="F:nucleotide binding"/>
    <property type="evidence" value="ECO:0007669"/>
    <property type="project" value="UniProtKB-KW"/>
</dbReference>
<dbReference type="EMBL" id="MN034046">
    <property type="protein sequence ID" value="QDH88380.1"/>
    <property type="molecule type" value="Genomic_RNA"/>
</dbReference>
<sequence length="573" mass="64253">MVNTTALLSLLLKDCLSQGFDPSQAPAPSAKAKEVAARAQYVNFLKKFQKSSHIEDRSQSRAILDFLENMHRLEAWDFIVPDSGMEQVLGDVRQALHNFWNVPTPFIGSRPLIEHPSDLANELRPGPGASILANDNDFYTKLFASPLSCTSSSVLSWYQQAITHDFRWASAEQIRAETFGHDDSLVRGSHLSVVPKNNETGRCICTEPSINMLFQLSIGEALSRRLSTVFGIDLSIQPTRNQALARMGSRSGAFATIDLKSASDSISLKLLKIVLPADMLAFLSKFKCDETRIPGIGYRRLPIISTMGNGFNFPLMTLIFASIVQAVYRLYDIPLIIGENANFGVFGDDIIVETRAVFGLYKALSMFGFIINKDKSFFEGSFRESCGADYYQGLNVRAFYLKRLDTMQDYYVAINGLNDWSARTGVWLPRTVRWLLARCKWLPVPLWESEDAGIKIPYSLVERRLSKDKFTQSPLYKYFAVKPKAIAAEGIVENPDGAMVAFLSGNIRNGMILRRTIRRMYQLRWNCAPSWDTCAPPWDRSLPCDGSDDPVSIALTGFLGQRWNTAVVFNLYG</sequence>
<dbReference type="InterPro" id="IPR005093">
    <property type="entry name" value="RNArep_beta"/>
</dbReference>
<keyword evidence="2 11" id="KW-0696">RNA-directed RNA polymerase</keyword>
<evidence type="ECO:0000256" key="9">
    <source>
        <dbReference type="PIRSR" id="PIRSR605093-1"/>
    </source>
</evidence>
<name>A0A514D426_9VIRU</name>
<evidence type="ECO:0000259" key="10">
    <source>
        <dbReference type="PROSITE" id="PS50522"/>
    </source>
</evidence>
<feature type="binding site" evidence="9">
    <location>
        <position position="258"/>
    </location>
    <ligand>
        <name>Mg(2+)</name>
        <dbReference type="ChEBI" id="CHEBI:18420"/>
        <label>2</label>
    </ligand>
</feature>
<accession>A0A514D426</accession>
<feature type="binding site" evidence="9">
    <location>
        <position position="348"/>
    </location>
    <ligand>
        <name>Mg(2+)</name>
        <dbReference type="ChEBI" id="CHEBI:18420"/>
        <label>2</label>
    </ligand>
</feature>
<keyword evidence="4" id="KW-0548">Nucleotidyltransferase</keyword>
<feature type="domain" description="RdRp catalytic" evidence="10">
    <location>
        <begin position="243"/>
        <end position="380"/>
    </location>
</feature>
<dbReference type="GO" id="GO:0039694">
    <property type="term" value="P:viral RNA genome replication"/>
    <property type="evidence" value="ECO:0007669"/>
    <property type="project" value="InterPro"/>
</dbReference>
<feature type="binding site" evidence="9">
    <location>
        <position position="349"/>
    </location>
    <ligand>
        <name>Mg(2+)</name>
        <dbReference type="ChEBI" id="CHEBI:18420"/>
        <label>2</label>
    </ligand>
</feature>
<protein>
    <recommendedName>
        <fullName evidence="1">RNA-directed RNA polymerase</fullName>
        <ecNumber evidence="1">2.7.7.48</ecNumber>
    </recommendedName>
    <alternativeName>
        <fullName evidence="7">RNA replicase beta chain</fullName>
    </alternativeName>
</protein>
<keyword evidence="6" id="KW-0693">Viral RNA replication</keyword>